<dbReference type="PANTHER" id="PTHR41248">
    <property type="entry name" value="NORD PROTEIN"/>
    <property type="match status" value="1"/>
</dbReference>
<dbReference type="PANTHER" id="PTHR41248:SF1">
    <property type="entry name" value="NORD PROTEIN"/>
    <property type="match status" value="1"/>
</dbReference>
<dbReference type="RefSeq" id="WP_100713004.1">
    <property type="nucleotide sequence ID" value="NZ_NPDY01000003.1"/>
</dbReference>
<dbReference type="SMART" id="SM00327">
    <property type="entry name" value="VWA"/>
    <property type="match status" value="1"/>
</dbReference>
<dbReference type="InterPro" id="IPR051928">
    <property type="entry name" value="NorD/CobT"/>
</dbReference>
<dbReference type="EMBL" id="NPDZ01000002">
    <property type="protein sequence ID" value="PJZ74271.1"/>
    <property type="molecule type" value="Genomic_DNA"/>
</dbReference>
<name>A0A2M9ZQN7_9LEPT</name>
<proteinExistence type="predicted"/>
<comment type="caution">
    <text evidence="3">The sequence shown here is derived from an EMBL/GenBank/DDBJ whole genome shotgun (WGS) entry which is preliminary data.</text>
</comment>
<evidence type="ECO:0000313" key="3">
    <source>
        <dbReference type="EMBL" id="PJZ74271.1"/>
    </source>
</evidence>
<protein>
    <recommendedName>
        <fullName evidence="1">VWFA domain-containing protein</fullName>
    </recommendedName>
</protein>
<evidence type="ECO:0000259" key="1">
    <source>
        <dbReference type="PROSITE" id="PS50234"/>
    </source>
</evidence>
<dbReference type="Gene3D" id="3.40.50.410">
    <property type="entry name" value="von Willebrand factor, type A domain"/>
    <property type="match status" value="1"/>
</dbReference>
<feature type="domain" description="VWFA" evidence="1">
    <location>
        <begin position="370"/>
        <end position="588"/>
    </location>
</feature>
<evidence type="ECO:0000313" key="2">
    <source>
        <dbReference type="EMBL" id="PJZ70435.1"/>
    </source>
</evidence>
<dbReference type="InterPro" id="IPR036465">
    <property type="entry name" value="vWFA_dom_sf"/>
</dbReference>
<dbReference type="SUPFAM" id="SSF53300">
    <property type="entry name" value="vWA-like"/>
    <property type="match status" value="1"/>
</dbReference>
<dbReference type="InterPro" id="IPR002035">
    <property type="entry name" value="VWF_A"/>
</dbReference>
<dbReference type="EMBL" id="NPDY01000003">
    <property type="protein sequence ID" value="PJZ70435.1"/>
    <property type="molecule type" value="Genomic_DNA"/>
</dbReference>
<dbReference type="PROSITE" id="PS50234">
    <property type="entry name" value="VWFA"/>
    <property type="match status" value="1"/>
</dbReference>
<sequence length="590" mass="68564">MGWDEVVFKTVYQSIRNLYLRKSTSDIENKRVYLVQIKERISILAKALTGENIEILPAENEGGFQDQRFFLPESYAAGPTAKENANFFIFRTIYLSAQKSLGFQWKAEEKRNREESLLKAKDSFPVVVRNILQNYKGSRRLVASVIYYEKKASRRRAKKPVTKDLDLSFLHGRWMSSGFLPSGESELLPNPSETNQKIETELEAPPKEGVQEIQVDEKSQQDYTLQHHFEKVNTAEEFEGNWRDFDGADELSDQEEALKELNLKDTVRSTEQVRSVWKTELTFGSGGLESKERISEEKSFRYDEWDYSKRQYRTDYCQVFAKNSYSTDREYAEKILLEYSTILNNLRTKFLYFANKRLEVTRQVDGEEIDLDLVVDSQIDILSGKTPSERIYISKPKQLRETSILILTDTSMSTDSYFDNKRILDVEKISLLLFGQVCSEFGDRFQIDHFSSRTRNHCDYFSVKSFDEPWERAKGKIGPIQASGYTRIGPAIRHALEQIRNESSSKRWILLLSDGKPNDYDRYEGKYGLEDVKQAIKECEKFEVQLFALAIDSKAKHYLPAMLGIGSFRILPHPSQLPEALMEFYMKLLR</sequence>
<dbReference type="Proteomes" id="UP000231990">
    <property type="component" value="Unassembled WGS sequence"/>
</dbReference>
<reference evidence="4 5" key="1">
    <citation type="submission" date="2017-07" db="EMBL/GenBank/DDBJ databases">
        <title>Leptospira spp. isolated from tropical soils.</title>
        <authorList>
            <person name="Thibeaux R."/>
            <person name="Iraola G."/>
            <person name="Ferres I."/>
            <person name="Bierque E."/>
            <person name="Girault D."/>
            <person name="Soupe-Gilbert M.-E."/>
            <person name="Picardeau M."/>
            <person name="Goarant C."/>
        </authorList>
    </citation>
    <scope>NUCLEOTIDE SEQUENCE [LARGE SCALE GENOMIC DNA]</scope>
    <source>
        <strain evidence="3 5">FH1-B-B1</strain>
        <strain evidence="2 4">FH1-B-C1</strain>
    </source>
</reference>
<keyword evidence="4" id="KW-1185">Reference proteome</keyword>
<dbReference type="Pfam" id="PF00092">
    <property type="entry name" value="VWA"/>
    <property type="match status" value="1"/>
</dbReference>
<evidence type="ECO:0000313" key="5">
    <source>
        <dbReference type="Proteomes" id="UP000231990"/>
    </source>
</evidence>
<evidence type="ECO:0000313" key="4">
    <source>
        <dbReference type="Proteomes" id="UP000231962"/>
    </source>
</evidence>
<gene>
    <name evidence="2" type="ORF">CH360_05425</name>
    <name evidence="3" type="ORF">CH373_05005</name>
</gene>
<organism evidence="3 5">
    <name type="scientific">Leptospira perolatii</name>
    <dbReference type="NCBI Taxonomy" id="2023191"/>
    <lineage>
        <taxon>Bacteria</taxon>
        <taxon>Pseudomonadati</taxon>
        <taxon>Spirochaetota</taxon>
        <taxon>Spirochaetia</taxon>
        <taxon>Leptospirales</taxon>
        <taxon>Leptospiraceae</taxon>
        <taxon>Leptospira</taxon>
    </lineage>
</organism>
<dbReference type="Proteomes" id="UP000231962">
    <property type="component" value="Unassembled WGS sequence"/>
</dbReference>
<dbReference type="AlphaFoldDB" id="A0A2M9ZQN7"/>
<dbReference type="OrthoDB" id="9758211at2"/>
<accession>A0A2M9ZQN7</accession>